<sequence>MKNELKKNEEFHRQRPLQILVSSVRKKLKVVCYFLPVLLLVNSIGQVCYFKKTSTVTVTASLATVEGGRDAFSVKGRIRPLDTAWAASWVTSRATSPPLGSARLSQVHCLCRRPTICDSGKVRERACAAVPGRRQAQGCPSSRECQIAALGCHYTEHMNRHGGECDDDN</sequence>
<accession>A0AAV3Y002</accession>
<dbReference type="EMBL" id="BLXT01000383">
    <property type="protein sequence ID" value="GFN76414.1"/>
    <property type="molecule type" value="Genomic_DNA"/>
</dbReference>
<evidence type="ECO:0000313" key="1">
    <source>
        <dbReference type="EMBL" id="GFN76414.1"/>
    </source>
</evidence>
<name>A0AAV3Y002_9GAST</name>
<evidence type="ECO:0000313" key="2">
    <source>
        <dbReference type="Proteomes" id="UP000735302"/>
    </source>
</evidence>
<proteinExistence type="predicted"/>
<dbReference type="Proteomes" id="UP000735302">
    <property type="component" value="Unassembled WGS sequence"/>
</dbReference>
<comment type="caution">
    <text evidence="1">The sequence shown here is derived from an EMBL/GenBank/DDBJ whole genome shotgun (WGS) entry which is preliminary data.</text>
</comment>
<gene>
    <name evidence="1" type="ORF">PoB_000292000</name>
</gene>
<reference evidence="1 2" key="1">
    <citation type="journal article" date="2021" name="Elife">
        <title>Chloroplast acquisition without the gene transfer in kleptoplastic sea slugs, Plakobranchus ocellatus.</title>
        <authorList>
            <person name="Maeda T."/>
            <person name="Takahashi S."/>
            <person name="Yoshida T."/>
            <person name="Shimamura S."/>
            <person name="Takaki Y."/>
            <person name="Nagai Y."/>
            <person name="Toyoda A."/>
            <person name="Suzuki Y."/>
            <person name="Arimoto A."/>
            <person name="Ishii H."/>
            <person name="Satoh N."/>
            <person name="Nishiyama T."/>
            <person name="Hasebe M."/>
            <person name="Maruyama T."/>
            <person name="Minagawa J."/>
            <person name="Obokata J."/>
            <person name="Shigenobu S."/>
        </authorList>
    </citation>
    <scope>NUCLEOTIDE SEQUENCE [LARGE SCALE GENOMIC DNA]</scope>
</reference>
<organism evidence="1 2">
    <name type="scientific">Plakobranchus ocellatus</name>
    <dbReference type="NCBI Taxonomy" id="259542"/>
    <lineage>
        <taxon>Eukaryota</taxon>
        <taxon>Metazoa</taxon>
        <taxon>Spiralia</taxon>
        <taxon>Lophotrochozoa</taxon>
        <taxon>Mollusca</taxon>
        <taxon>Gastropoda</taxon>
        <taxon>Heterobranchia</taxon>
        <taxon>Euthyneura</taxon>
        <taxon>Panpulmonata</taxon>
        <taxon>Sacoglossa</taxon>
        <taxon>Placobranchoidea</taxon>
        <taxon>Plakobranchidae</taxon>
        <taxon>Plakobranchus</taxon>
    </lineage>
</organism>
<protein>
    <submittedName>
        <fullName evidence="1">Uncharacterized protein</fullName>
    </submittedName>
</protein>
<dbReference type="AlphaFoldDB" id="A0AAV3Y002"/>
<keyword evidence="2" id="KW-1185">Reference proteome</keyword>